<dbReference type="Proteomes" id="UP001157974">
    <property type="component" value="Unassembled WGS sequence"/>
</dbReference>
<name>A0AAV8V1Y6_9RHOD</name>
<evidence type="ECO:0000313" key="2">
    <source>
        <dbReference type="Proteomes" id="UP001157974"/>
    </source>
</evidence>
<proteinExistence type="predicted"/>
<dbReference type="EMBL" id="JAMWBK010000001">
    <property type="protein sequence ID" value="KAJ8908868.1"/>
    <property type="molecule type" value="Genomic_DNA"/>
</dbReference>
<reference evidence="1 2" key="1">
    <citation type="journal article" date="2023" name="Nat. Commun.">
        <title>Origin of minicircular mitochondrial genomes in red algae.</title>
        <authorList>
            <person name="Lee Y."/>
            <person name="Cho C.H."/>
            <person name="Lee Y.M."/>
            <person name="Park S.I."/>
            <person name="Yang J.H."/>
            <person name="West J.A."/>
            <person name="Bhattacharya D."/>
            <person name="Yoon H.S."/>
        </authorList>
    </citation>
    <scope>NUCLEOTIDE SEQUENCE [LARGE SCALE GENOMIC DNA]</scope>
    <source>
        <strain evidence="1 2">CCMP1338</strain>
        <tissue evidence="1">Whole cell</tissue>
    </source>
</reference>
<comment type="caution">
    <text evidence="1">The sequence shown here is derived from an EMBL/GenBank/DDBJ whole genome shotgun (WGS) entry which is preliminary data.</text>
</comment>
<evidence type="ECO:0000313" key="1">
    <source>
        <dbReference type="EMBL" id="KAJ8908868.1"/>
    </source>
</evidence>
<gene>
    <name evidence="1" type="ORF">NDN08_005572</name>
</gene>
<keyword evidence="2" id="KW-1185">Reference proteome</keyword>
<protein>
    <submittedName>
        <fullName evidence="1">Uncharacterized protein</fullName>
    </submittedName>
</protein>
<sequence>MNFYGRGLAAMGGSALGSSGTITASSVIAQFQQFLERSAAQDAQKAFELGHREALVECAEILLEEGQGLESAEEYTQLPKKDLFSLGNAHKLVEESQTTAVEGPDFSEKRFRVRDEEFVKYLEFLTQYTIVPHVQRQALQNYNSGRWYKVKAAEKEPDADPTVEDERLLIAAWEKKVQRKFQQEAIHRVIPTEYKGPSVWWNVVGVSPVGLKRVLRQCPFQRVKSSAPNVV</sequence>
<dbReference type="AlphaFoldDB" id="A0AAV8V1Y6"/>
<organism evidence="1 2">
    <name type="scientific">Rhodosorus marinus</name>
    <dbReference type="NCBI Taxonomy" id="101924"/>
    <lineage>
        <taxon>Eukaryota</taxon>
        <taxon>Rhodophyta</taxon>
        <taxon>Stylonematophyceae</taxon>
        <taxon>Stylonematales</taxon>
        <taxon>Stylonemataceae</taxon>
        <taxon>Rhodosorus</taxon>
    </lineage>
</organism>
<accession>A0AAV8V1Y6</accession>